<evidence type="ECO:0000313" key="3">
    <source>
        <dbReference type="Proteomes" id="UP000315454"/>
    </source>
</evidence>
<comment type="similarity">
    <text evidence="1">Belongs to the class-IV pyridoxal-phosphate-dependent aminotransferase family.</text>
</comment>
<dbReference type="GO" id="GO:0016829">
    <property type="term" value="F:lyase activity"/>
    <property type="evidence" value="ECO:0007669"/>
    <property type="project" value="UniProtKB-KW"/>
</dbReference>
<dbReference type="Pfam" id="PF01063">
    <property type="entry name" value="Aminotran_4"/>
    <property type="match status" value="1"/>
</dbReference>
<dbReference type="InterPro" id="IPR043132">
    <property type="entry name" value="BCAT-like_C"/>
</dbReference>
<sequence>MTEPEEIAWCNGRWGSPHELTVPLSDRGLNLADGLFETLLVRGGRALLLGEHLERMARGCALLGLGAAPDPDAITDLVNQACSRSGLGAGAGQGALRLSLSRGSGGRGLAAPDPQQPRLWLQLTRHQPLFTPVAVVVSRQVRRNPASLTSRCKTFAYTDSVLARREARAAGADDAVLLGSRGELSCASAATLLIRRRGLWLTPSLDSGCLPGTLRARALALGLAREEQLDQEALQDGGVLINSLGCRAIGALEGTVPAQILSQDQTRALFNELVQC</sequence>
<dbReference type="InterPro" id="IPR050571">
    <property type="entry name" value="Class-IV_PLP-Dep_Aminotrnsfr"/>
</dbReference>
<accession>A0A524RVH6</accession>
<dbReference type="InterPro" id="IPR001544">
    <property type="entry name" value="Aminotrans_IV"/>
</dbReference>
<gene>
    <name evidence="2" type="ORF">ERJ68_00980</name>
</gene>
<organism evidence="2 3">
    <name type="scientific">Aphanocapsa feldmannii 277cI</name>
    <dbReference type="NCBI Taxonomy" id="2507554"/>
    <lineage>
        <taxon>Bacteria</taxon>
        <taxon>Bacillati</taxon>
        <taxon>Cyanobacteriota</taxon>
        <taxon>Cyanophyceae</taxon>
        <taxon>Oscillatoriophycideae</taxon>
        <taxon>Chroococcales</taxon>
        <taxon>Microcystaceae</taxon>
        <taxon>Aphanocapsa</taxon>
    </lineage>
</organism>
<dbReference type="EMBL" id="SRMN01000008">
    <property type="protein sequence ID" value="TGH27539.1"/>
    <property type="molecule type" value="Genomic_DNA"/>
</dbReference>
<keyword evidence="2" id="KW-0456">Lyase</keyword>
<comment type="caution">
    <text evidence="2">The sequence shown here is derived from an EMBL/GenBank/DDBJ whole genome shotgun (WGS) entry which is preliminary data.</text>
</comment>
<evidence type="ECO:0000256" key="1">
    <source>
        <dbReference type="ARBA" id="ARBA00009320"/>
    </source>
</evidence>
<name>A0A524RVH6_9CHRO</name>
<dbReference type="AlphaFoldDB" id="A0A524RVH6"/>
<dbReference type="GO" id="GO:0046394">
    <property type="term" value="P:carboxylic acid biosynthetic process"/>
    <property type="evidence" value="ECO:0007669"/>
    <property type="project" value="UniProtKB-ARBA"/>
</dbReference>
<protein>
    <submittedName>
        <fullName evidence="2">4-amino-4-deoxychorismate lyase</fullName>
    </submittedName>
</protein>
<dbReference type="PANTHER" id="PTHR42743">
    <property type="entry name" value="AMINO-ACID AMINOTRANSFERASE"/>
    <property type="match status" value="1"/>
</dbReference>
<reference evidence="2 3" key="1">
    <citation type="journal article" date="2019" name="mSystems">
        <title>Life at home and on the roam: Genomic adaptions reflect the dual lifestyle of an intracellular, facultative symbiont.</title>
        <authorList>
            <person name="Burgsdorf I."/>
        </authorList>
    </citation>
    <scope>NUCLEOTIDE SEQUENCE [LARGE SCALE GENOMIC DNA]</scope>
    <source>
        <strain evidence="2">277cI</strain>
    </source>
</reference>
<dbReference type="InterPro" id="IPR043131">
    <property type="entry name" value="BCAT-like_N"/>
</dbReference>
<dbReference type="Gene3D" id="3.20.10.10">
    <property type="entry name" value="D-amino Acid Aminotransferase, subunit A, domain 2"/>
    <property type="match status" value="1"/>
</dbReference>
<proteinExistence type="inferred from homology"/>
<dbReference type="SUPFAM" id="SSF56752">
    <property type="entry name" value="D-aminoacid aminotransferase-like PLP-dependent enzymes"/>
    <property type="match status" value="1"/>
</dbReference>
<dbReference type="Proteomes" id="UP000315454">
    <property type="component" value="Unassembled WGS sequence"/>
</dbReference>
<dbReference type="InterPro" id="IPR036038">
    <property type="entry name" value="Aminotransferase-like"/>
</dbReference>
<evidence type="ECO:0000313" key="2">
    <source>
        <dbReference type="EMBL" id="TGH27539.1"/>
    </source>
</evidence>
<dbReference type="Gene3D" id="3.30.470.10">
    <property type="match status" value="1"/>
</dbReference>
<dbReference type="PANTHER" id="PTHR42743:SF11">
    <property type="entry name" value="AMINODEOXYCHORISMATE LYASE"/>
    <property type="match status" value="1"/>
</dbReference>